<gene>
    <name evidence="2" type="ORF">Desgi_3177</name>
</gene>
<dbReference type="GO" id="GO:0016987">
    <property type="term" value="F:sigma factor activity"/>
    <property type="evidence" value="ECO:0007669"/>
    <property type="project" value="InterPro"/>
</dbReference>
<dbReference type="InterPro" id="IPR036388">
    <property type="entry name" value="WH-like_DNA-bd_sf"/>
</dbReference>
<dbReference type="HOGENOM" id="CLU_1701418_0_0_9"/>
<accession>R4KLW3</accession>
<dbReference type="GO" id="GO:0006352">
    <property type="term" value="P:DNA-templated transcription initiation"/>
    <property type="evidence" value="ECO:0007669"/>
    <property type="project" value="InterPro"/>
</dbReference>
<name>R4KLW3_9FIRM</name>
<evidence type="ECO:0000313" key="2">
    <source>
        <dbReference type="EMBL" id="AGL02532.1"/>
    </source>
</evidence>
<reference evidence="2 3" key="1">
    <citation type="submission" date="2012-01" db="EMBL/GenBank/DDBJ databases">
        <title>Complete sequence of Desulfotomaculum gibsoniae DSM 7213.</title>
        <authorList>
            <consortium name="US DOE Joint Genome Institute"/>
            <person name="Lucas S."/>
            <person name="Han J."/>
            <person name="Lapidus A."/>
            <person name="Cheng J.-F."/>
            <person name="Goodwin L."/>
            <person name="Pitluck S."/>
            <person name="Peters L."/>
            <person name="Ovchinnikova G."/>
            <person name="Teshima H."/>
            <person name="Detter J.C."/>
            <person name="Han C."/>
            <person name="Tapia R."/>
            <person name="Land M."/>
            <person name="Hauser L."/>
            <person name="Kyrpides N."/>
            <person name="Ivanova N."/>
            <person name="Pagani I."/>
            <person name="Parshina S."/>
            <person name="Plugge C."/>
            <person name="Muyzer G."/>
            <person name="Kuever J."/>
            <person name="Ivanova A."/>
            <person name="Nazina T."/>
            <person name="Klenk H.-P."/>
            <person name="Brambilla E."/>
            <person name="Spring S."/>
            <person name="Stams A.F."/>
            <person name="Woyke T."/>
        </authorList>
    </citation>
    <scope>NUCLEOTIDE SEQUENCE [LARGE SCALE GENOMIC DNA]</scope>
    <source>
        <strain evidence="2 3">DSM 7213</strain>
    </source>
</reference>
<protein>
    <submittedName>
        <fullName evidence="2">DNA-directed RNA polymerase specialized sigma subunit, sigma24</fullName>
    </submittedName>
</protein>
<dbReference type="eggNOG" id="COG1595">
    <property type="taxonomic scope" value="Bacteria"/>
</dbReference>
<dbReference type="Pfam" id="PF08281">
    <property type="entry name" value="Sigma70_r4_2"/>
    <property type="match status" value="1"/>
</dbReference>
<dbReference type="SUPFAM" id="SSF88659">
    <property type="entry name" value="Sigma3 and sigma4 domains of RNA polymerase sigma factors"/>
    <property type="match status" value="1"/>
</dbReference>
<dbReference type="AlphaFoldDB" id="R4KLW3"/>
<organism evidence="2 3">
    <name type="scientific">Desulfoscipio gibsoniae DSM 7213</name>
    <dbReference type="NCBI Taxonomy" id="767817"/>
    <lineage>
        <taxon>Bacteria</taxon>
        <taxon>Bacillati</taxon>
        <taxon>Bacillota</taxon>
        <taxon>Clostridia</taxon>
        <taxon>Eubacteriales</taxon>
        <taxon>Desulfallaceae</taxon>
        <taxon>Desulfoscipio</taxon>
    </lineage>
</organism>
<keyword evidence="3" id="KW-1185">Reference proteome</keyword>
<dbReference type="OrthoDB" id="1807105at2"/>
<dbReference type="GO" id="GO:0003677">
    <property type="term" value="F:DNA binding"/>
    <property type="evidence" value="ECO:0007669"/>
    <property type="project" value="InterPro"/>
</dbReference>
<sequence>MSRQCEVLNKTVSFEKLINLLYSTAYRLTGDHQNASTLVKKTLCDINLGHPPGVVVKQLCTVFLANNTTGRFRSNRATTTSIAGNTIRNGTGIQDALLHLNPVERVAVILRDVLRFSYAEIAETTLLSEKDVAGKITSARWALRKMLISKTMEK</sequence>
<keyword evidence="2" id="KW-0804">Transcription</keyword>
<dbReference type="Gene3D" id="1.10.10.10">
    <property type="entry name" value="Winged helix-like DNA-binding domain superfamily/Winged helix DNA-binding domain"/>
    <property type="match status" value="1"/>
</dbReference>
<dbReference type="EMBL" id="CP003273">
    <property type="protein sequence ID" value="AGL02532.1"/>
    <property type="molecule type" value="Genomic_DNA"/>
</dbReference>
<proteinExistence type="predicted"/>
<dbReference type="KEGG" id="dgi:Desgi_3177"/>
<feature type="domain" description="RNA polymerase sigma factor 70 region 4 type 2" evidence="1">
    <location>
        <begin position="93"/>
        <end position="143"/>
    </location>
</feature>
<evidence type="ECO:0000259" key="1">
    <source>
        <dbReference type="Pfam" id="PF08281"/>
    </source>
</evidence>
<dbReference type="GO" id="GO:0000428">
    <property type="term" value="C:DNA-directed RNA polymerase complex"/>
    <property type="evidence" value="ECO:0007669"/>
    <property type="project" value="UniProtKB-KW"/>
</dbReference>
<dbReference type="RefSeq" id="WP_006524062.1">
    <property type="nucleotide sequence ID" value="NC_021184.1"/>
</dbReference>
<dbReference type="InterPro" id="IPR013324">
    <property type="entry name" value="RNA_pol_sigma_r3/r4-like"/>
</dbReference>
<keyword evidence="2" id="KW-0240">DNA-directed RNA polymerase</keyword>
<evidence type="ECO:0000313" key="3">
    <source>
        <dbReference type="Proteomes" id="UP000013520"/>
    </source>
</evidence>
<dbReference type="InterPro" id="IPR013249">
    <property type="entry name" value="RNA_pol_sigma70_r4_t2"/>
</dbReference>
<dbReference type="Proteomes" id="UP000013520">
    <property type="component" value="Chromosome"/>
</dbReference>
<dbReference type="STRING" id="767817.Desgi_3177"/>